<dbReference type="AlphaFoldDB" id="A0A078B8H1"/>
<reference evidence="2 3" key="1">
    <citation type="submission" date="2014-06" db="EMBL/GenBank/DDBJ databases">
        <authorList>
            <person name="Swart Estienne"/>
        </authorList>
    </citation>
    <scope>NUCLEOTIDE SEQUENCE [LARGE SCALE GENOMIC DNA]</scope>
    <source>
        <strain evidence="2 3">130c</strain>
    </source>
</reference>
<feature type="region of interest" description="Disordered" evidence="1">
    <location>
        <begin position="99"/>
        <end position="134"/>
    </location>
</feature>
<feature type="compositionally biased region" description="Basic and acidic residues" evidence="1">
    <location>
        <begin position="277"/>
        <end position="291"/>
    </location>
</feature>
<keyword evidence="3" id="KW-1185">Reference proteome</keyword>
<name>A0A078B8H1_STYLE</name>
<accession>A0A078B8H1</accession>
<evidence type="ECO:0000256" key="1">
    <source>
        <dbReference type="SAM" id="MobiDB-lite"/>
    </source>
</evidence>
<protein>
    <submittedName>
        <fullName evidence="2">Uncharacterized protein</fullName>
    </submittedName>
</protein>
<feature type="region of interest" description="Disordered" evidence="1">
    <location>
        <begin position="416"/>
        <end position="452"/>
    </location>
</feature>
<dbReference type="InParanoid" id="A0A078B8H1"/>
<feature type="compositionally biased region" description="Polar residues" evidence="1">
    <location>
        <begin position="292"/>
        <end position="305"/>
    </location>
</feature>
<feature type="compositionally biased region" description="Polar residues" evidence="1">
    <location>
        <begin position="11"/>
        <end position="22"/>
    </location>
</feature>
<gene>
    <name evidence="2" type="primary">Contig11253.g12020</name>
    <name evidence="2" type="ORF">STYLEM_19962</name>
</gene>
<organism evidence="2 3">
    <name type="scientific">Stylonychia lemnae</name>
    <name type="common">Ciliate</name>
    <dbReference type="NCBI Taxonomy" id="5949"/>
    <lineage>
        <taxon>Eukaryota</taxon>
        <taxon>Sar</taxon>
        <taxon>Alveolata</taxon>
        <taxon>Ciliophora</taxon>
        <taxon>Intramacronucleata</taxon>
        <taxon>Spirotrichea</taxon>
        <taxon>Stichotrichia</taxon>
        <taxon>Sporadotrichida</taxon>
        <taxon>Oxytrichidae</taxon>
        <taxon>Stylonychinae</taxon>
        <taxon>Stylonychia</taxon>
    </lineage>
</organism>
<feature type="compositionally biased region" description="Polar residues" evidence="1">
    <location>
        <begin position="465"/>
        <end position="478"/>
    </location>
</feature>
<evidence type="ECO:0000313" key="3">
    <source>
        <dbReference type="Proteomes" id="UP000039865"/>
    </source>
</evidence>
<feature type="region of interest" description="Disordered" evidence="1">
    <location>
        <begin position="464"/>
        <end position="488"/>
    </location>
</feature>
<feature type="region of interest" description="Disordered" evidence="1">
    <location>
        <begin position="1"/>
        <end position="23"/>
    </location>
</feature>
<evidence type="ECO:0000313" key="2">
    <source>
        <dbReference type="EMBL" id="CDW90815.1"/>
    </source>
</evidence>
<dbReference type="Proteomes" id="UP000039865">
    <property type="component" value="Unassembled WGS sequence"/>
</dbReference>
<proteinExistence type="predicted"/>
<dbReference type="EMBL" id="CCKQ01018824">
    <property type="protein sequence ID" value="CDW90815.1"/>
    <property type="molecule type" value="Genomic_DNA"/>
</dbReference>
<feature type="region of interest" description="Disordered" evidence="1">
    <location>
        <begin position="274"/>
        <end position="316"/>
    </location>
</feature>
<sequence>MNQADEELDQRSSPSQRLNANQSRERFFSRLNLKPFKIIISNDGKQNYMQKRKSAGVGFNNCVSEDYLFKDDPFRQGLNDIFITRVSTLADYFNLNQQSNTQDDMNTQEDTEALNRESQDAQEEDNIPFDDKIPADYQDDLHKARTLISSRMDDRILNSINKSHWSKQQKCSLQNPQMARTQTAGNPLNMRSEQSQKPKYTYGDVIAMKYINQEEKAKNKKRKNKRSIVERSNTAAVGFRESKSLGANSNLNRRFQDIFDDEIVIKDDEQQQLYAKQESDPYKNLKQEQSDRISNLSKANQQVKSSIHKYSEESKKQQIINQSSYKQFYDQNNSNANKNSQEYSNLFIIENKKHQRFQRGSDGSGAFPQSTKISSQVSTPLCEILSQSSQKRIPMQPPQTYNQWQYKRFDIQSQCNQRYPSQQKPLQQQQQIQQSSQQSQHQSLQRQESSDIYSTEVKVMHKRTIGTSSLQKRQSLYSKTGGGSGSQNSLVAKQGQFSNVSFARKNMQNNWLNFRTNENESIQQQI</sequence>
<feature type="compositionally biased region" description="Low complexity" evidence="1">
    <location>
        <begin position="421"/>
        <end position="447"/>
    </location>
</feature>